<proteinExistence type="inferred from homology"/>
<feature type="region of interest" description="Disordered" evidence="7">
    <location>
        <begin position="20"/>
        <end position="116"/>
    </location>
</feature>
<feature type="region of interest" description="Disordered" evidence="7">
    <location>
        <begin position="618"/>
        <end position="654"/>
    </location>
</feature>
<keyword evidence="2" id="KW-0805">Transcription regulation</keyword>
<feature type="compositionally biased region" description="Low complexity" evidence="7">
    <location>
        <begin position="634"/>
        <end position="651"/>
    </location>
</feature>
<feature type="region of interest" description="Disordered" evidence="7">
    <location>
        <begin position="995"/>
        <end position="1037"/>
    </location>
</feature>
<feature type="domain" description="C2H2-type" evidence="8">
    <location>
        <begin position="710"/>
        <end position="737"/>
    </location>
</feature>
<keyword evidence="4" id="KW-0539">Nucleus</keyword>
<dbReference type="InterPro" id="IPR013087">
    <property type="entry name" value="Znf_C2H2_type"/>
</dbReference>
<name>A0ABP1CPR6_9APHY</name>
<evidence type="ECO:0000313" key="9">
    <source>
        <dbReference type="EMBL" id="CAL1697685.1"/>
    </source>
</evidence>
<feature type="compositionally biased region" description="Low complexity" evidence="7">
    <location>
        <begin position="1020"/>
        <end position="1034"/>
    </location>
</feature>
<feature type="region of interest" description="Disordered" evidence="7">
    <location>
        <begin position="908"/>
        <end position="964"/>
    </location>
</feature>
<feature type="compositionally biased region" description="Polar residues" evidence="7">
    <location>
        <begin position="465"/>
        <end position="487"/>
    </location>
</feature>
<evidence type="ECO:0000313" key="10">
    <source>
        <dbReference type="Proteomes" id="UP001497453"/>
    </source>
</evidence>
<dbReference type="PANTHER" id="PTHR47427">
    <property type="entry name" value="PROTEIN STE12"/>
    <property type="match status" value="1"/>
</dbReference>
<feature type="region of interest" description="Disordered" evidence="7">
    <location>
        <begin position="870"/>
        <end position="889"/>
    </location>
</feature>
<dbReference type="InterPro" id="IPR003120">
    <property type="entry name" value="Ste12"/>
</dbReference>
<dbReference type="PROSITE" id="PS50157">
    <property type="entry name" value="ZINC_FINGER_C2H2_2"/>
    <property type="match status" value="2"/>
</dbReference>
<sequence>MDTLVAHSHHYAMASIPSYAASTSTPSSSSLHSHSHMRNANPLYSSYPSHQVNQEQDHRFSPSPFTQQGGSALQIQTNANGVHHEPEEETAHPSRIPPPSLSSLSQSQMNGMSQMQDSSMSSMLDTMSMSNSLPMSIPSHPSSSLALDAPDSFSAQLSSADSISASFTGLSRPLNHQERELLTHLDRLKFFLATAPSRWSTDVGGVVGGDSLPLGHPSSTHPALNRFLLPNNEYVSCVLWGGLYHITGTDIVRALVFRFEAFGRPVRNMKKFEEGVFSDLRNLKPGVDACLEEPKSPFLDLLFKYQCIRTQKKQKVFYWFSVPHDRLFLDALERDLKREKMGQEPTTVVIGEPALSFTYDPKRSLYEQFSKAQGAVEGEGELEAAVRRADEALNAESEDGTSHSEKDVDGSASDESGTEDNKNGKEEKKKPSALVNSPFFSMFSLFEGSPTYKQRRKKVTKARRSPSTFSTSYNPSHPSPLSQPNNLSHAPHHHPSSGSYYTNANGGALSSADEYANMYAMRMNEPQIDRFGRDTTRMSAAEMFMAQARGDFGPQSNPDLIATQKERQRRAMAAQAERTNLHPSALMGTADPAAGLSMSYQAQSQAQRPPMEQRRTFPLLAGGNTFPSRSNTDPSSSITPPLAPSSSASSSFDPNTMSMAWGNTGNGVSDPVPIPRTKAFVCPLFSCGRMFKRMEHLKRHLRTHTMERPFECSKCGKKFSRNDNLNQHLRTHERTDGVVSDDSAGSNGHESGVGGSGSPEHENFGEDVFDVDSSLPFLDGMGNISDVQMCEVEVAGSVQEVQGDEEGLLVAATSSSVGSVGSLGSSSTDLDVVDPVQDILYNDTSIITESPGVQWATLPPNNSPHFVANSVPGSSARMTPSSSYGSSSMDQYLSVSAPAHKAAFDHTSLYPPELGGPSSLSSSSSISSLSSSGGGPIRRHRSATPNIGRYGDSTNPRRPYSAALSDHGRAAAAYHPYAASMVAHSAESSPLHYNLPLDYDAHGHPHPHPHSHHHRGQQGGRSSSHSRSSSTGGQLQDQMHQMLSLDSSAGFGQDAGSVQGYSDMPMYSRTDSPMHFNATAGTGASGAYEMARVAERSAAVQNMYLGMGDPQAVAGVSGYSDGGYLSGFHTSHM</sequence>
<reference evidence="10" key="1">
    <citation type="submission" date="2024-04" db="EMBL/GenBank/DDBJ databases">
        <authorList>
            <person name="Shaw F."/>
            <person name="Minotto A."/>
        </authorList>
    </citation>
    <scope>NUCLEOTIDE SEQUENCE [LARGE SCALE GENOMIC DNA]</scope>
</reference>
<dbReference type="PANTHER" id="PTHR47427:SF1">
    <property type="entry name" value="PROTEIN STE12"/>
    <property type="match status" value="1"/>
</dbReference>
<keyword evidence="6" id="KW-0862">Zinc</keyword>
<organism evidence="9 10">
    <name type="scientific">Somion occarium</name>
    <dbReference type="NCBI Taxonomy" id="3059160"/>
    <lineage>
        <taxon>Eukaryota</taxon>
        <taxon>Fungi</taxon>
        <taxon>Dikarya</taxon>
        <taxon>Basidiomycota</taxon>
        <taxon>Agaricomycotina</taxon>
        <taxon>Agaricomycetes</taxon>
        <taxon>Polyporales</taxon>
        <taxon>Cerrenaceae</taxon>
        <taxon>Somion</taxon>
    </lineage>
</organism>
<dbReference type="SMART" id="SM00355">
    <property type="entry name" value="ZnF_C2H2"/>
    <property type="match status" value="2"/>
</dbReference>
<dbReference type="Pfam" id="PF02200">
    <property type="entry name" value="STE"/>
    <property type="match status" value="1"/>
</dbReference>
<evidence type="ECO:0000256" key="6">
    <source>
        <dbReference type="PROSITE-ProRule" id="PRU00042"/>
    </source>
</evidence>
<accession>A0ABP1CPR6</accession>
<protein>
    <recommendedName>
        <fullName evidence="8">C2H2-type domain-containing protein</fullName>
    </recommendedName>
</protein>
<feature type="region of interest" description="Disordered" evidence="7">
    <location>
        <begin position="728"/>
        <end position="766"/>
    </location>
</feature>
<dbReference type="EMBL" id="OZ037953">
    <property type="protein sequence ID" value="CAL1697685.1"/>
    <property type="molecule type" value="Genomic_DNA"/>
</dbReference>
<feature type="region of interest" description="Disordered" evidence="7">
    <location>
        <begin position="451"/>
        <end position="502"/>
    </location>
</feature>
<dbReference type="PROSITE" id="PS00028">
    <property type="entry name" value="ZINC_FINGER_C2H2_1"/>
    <property type="match status" value="2"/>
</dbReference>
<gene>
    <name evidence="9" type="ORF">GFSPODELE1_LOCUS1797</name>
</gene>
<evidence type="ECO:0000256" key="2">
    <source>
        <dbReference type="ARBA" id="ARBA00023015"/>
    </source>
</evidence>
<feature type="compositionally biased region" description="Low complexity" evidence="7">
    <location>
        <begin position="101"/>
        <end position="116"/>
    </location>
</feature>
<feature type="compositionally biased region" description="Basic residues" evidence="7">
    <location>
        <begin position="1004"/>
        <end position="1016"/>
    </location>
</feature>
<dbReference type="Proteomes" id="UP001497453">
    <property type="component" value="Chromosome 10"/>
</dbReference>
<evidence type="ECO:0000256" key="3">
    <source>
        <dbReference type="ARBA" id="ARBA00023163"/>
    </source>
</evidence>
<feature type="compositionally biased region" description="Polar residues" evidence="7">
    <location>
        <begin position="42"/>
        <end position="54"/>
    </location>
</feature>
<dbReference type="Gene3D" id="3.30.160.60">
    <property type="entry name" value="Classic Zinc Finger"/>
    <property type="match status" value="2"/>
</dbReference>
<evidence type="ECO:0000256" key="1">
    <source>
        <dbReference type="ARBA" id="ARBA00004123"/>
    </source>
</evidence>
<evidence type="ECO:0000256" key="5">
    <source>
        <dbReference type="ARBA" id="ARBA00024345"/>
    </source>
</evidence>
<feature type="compositionally biased region" description="Polar residues" evidence="7">
    <location>
        <begin position="871"/>
        <end position="880"/>
    </location>
</feature>
<feature type="compositionally biased region" description="Basic and acidic residues" evidence="7">
    <location>
        <begin position="400"/>
        <end position="409"/>
    </location>
</feature>
<dbReference type="InterPro" id="IPR052127">
    <property type="entry name" value="STE12_transcription_factor"/>
</dbReference>
<dbReference type="SUPFAM" id="SSF57667">
    <property type="entry name" value="beta-beta-alpha zinc fingers"/>
    <property type="match status" value="1"/>
</dbReference>
<evidence type="ECO:0000259" key="8">
    <source>
        <dbReference type="PROSITE" id="PS50157"/>
    </source>
</evidence>
<feature type="compositionally biased region" description="Low complexity" evidence="7">
    <location>
        <begin position="20"/>
        <end position="32"/>
    </location>
</feature>
<feature type="compositionally biased region" description="Basic and acidic residues" evidence="7">
    <location>
        <begin position="419"/>
        <end position="430"/>
    </location>
</feature>
<dbReference type="Pfam" id="PF00096">
    <property type="entry name" value="zf-C2H2"/>
    <property type="match status" value="2"/>
</dbReference>
<feature type="compositionally biased region" description="Basic and acidic residues" evidence="7">
    <location>
        <begin position="82"/>
        <end position="92"/>
    </location>
</feature>
<keyword evidence="6" id="KW-0479">Metal-binding</keyword>
<keyword evidence="10" id="KW-1185">Reference proteome</keyword>
<evidence type="ECO:0000256" key="4">
    <source>
        <dbReference type="ARBA" id="ARBA00023242"/>
    </source>
</evidence>
<comment type="similarity">
    <text evidence="5">Belongs to the STE12 transcription factor family.</text>
</comment>
<comment type="subcellular location">
    <subcellularLocation>
        <location evidence="1">Nucleus</location>
    </subcellularLocation>
</comment>
<keyword evidence="3" id="KW-0804">Transcription</keyword>
<keyword evidence="6" id="KW-0863">Zinc-finger</keyword>
<feature type="compositionally biased region" description="Low complexity" evidence="7">
    <location>
        <begin position="908"/>
        <end position="931"/>
    </location>
</feature>
<dbReference type="SMART" id="SM00424">
    <property type="entry name" value="STE"/>
    <property type="match status" value="1"/>
</dbReference>
<feature type="compositionally biased region" description="Basic residues" evidence="7">
    <location>
        <begin position="453"/>
        <end position="464"/>
    </location>
</feature>
<feature type="compositionally biased region" description="Polar residues" evidence="7">
    <location>
        <begin position="63"/>
        <end position="80"/>
    </location>
</feature>
<dbReference type="InterPro" id="IPR036236">
    <property type="entry name" value="Znf_C2H2_sf"/>
</dbReference>
<feature type="domain" description="C2H2-type" evidence="8">
    <location>
        <begin position="680"/>
        <end position="709"/>
    </location>
</feature>
<evidence type="ECO:0000256" key="7">
    <source>
        <dbReference type="SAM" id="MobiDB-lite"/>
    </source>
</evidence>
<feature type="region of interest" description="Disordered" evidence="7">
    <location>
        <begin position="392"/>
        <end position="433"/>
    </location>
</feature>